<proteinExistence type="predicted"/>
<gene>
    <name evidence="2" type="ORF">H4O24_08765</name>
</gene>
<organism evidence="2 3">
    <name type="scientific">Croceicoccus marinus</name>
    <dbReference type="NCBI Taxonomy" id="450378"/>
    <lineage>
        <taxon>Bacteria</taxon>
        <taxon>Pseudomonadati</taxon>
        <taxon>Pseudomonadota</taxon>
        <taxon>Alphaproteobacteria</taxon>
        <taxon>Sphingomonadales</taxon>
        <taxon>Erythrobacteraceae</taxon>
        <taxon>Croceicoccus</taxon>
    </lineage>
</organism>
<dbReference type="AlphaFoldDB" id="A0A7G6VQT3"/>
<dbReference type="SUPFAM" id="SSF142433">
    <property type="entry name" value="CinA-like"/>
    <property type="match status" value="1"/>
</dbReference>
<accession>A0A7G6VQT3</accession>
<dbReference type="EMBL" id="CP060052">
    <property type="protein sequence ID" value="QNE04098.1"/>
    <property type="molecule type" value="Genomic_DNA"/>
</dbReference>
<dbReference type="InterPro" id="IPR008136">
    <property type="entry name" value="CinA_C"/>
</dbReference>
<name>A0A7G6VQT3_9SPHN</name>
<feature type="domain" description="CinA C-terminal" evidence="1">
    <location>
        <begin position="70"/>
        <end position="221"/>
    </location>
</feature>
<evidence type="ECO:0000313" key="2">
    <source>
        <dbReference type="EMBL" id="QNE04098.1"/>
    </source>
</evidence>
<evidence type="ECO:0000313" key="3">
    <source>
        <dbReference type="Proteomes" id="UP000515297"/>
    </source>
</evidence>
<sequence>MRWRCCASICWFPGWTLHPSQARSRNEPDPGGTSLRANLYLQGKQASTAGRGIITQVSEGIPRATLEKARALCELAESRGIALVAAESCTGGLLSSLLTDLKGVSHVFERGFVVYSKDAKCDLLGIDRALVDNCGAVSRETAHAMARGAMRRSPADVGVAITGFAGPAGDDDEEGLVHLCSFRKLDGGDSRLKHREEHFGAIGRDGVRARAVDVALDMMIDAIGVDAAKKEQDHRG</sequence>
<dbReference type="Proteomes" id="UP000515297">
    <property type="component" value="Chromosome"/>
</dbReference>
<protein>
    <submittedName>
        <fullName evidence="2">CinA family protein</fullName>
    </submittedName>
</protein>
<dbReference type="NCBIfam" id="TIGR00199">
    <property type="entry name" value="PncC_domain"/>
    <property type="match status" value="1"/>
</dbReference>
<evidence type="ECO:0000259" key="1">
    <source>
        <dbReference type="Pfam" id="PF02464"/>
    </source>
</evidence>
<dbReference type="Gene3D" id="3.90.950.20">
    <property type="entry name" value="CinA-like"/>
    <property type="match status" value="1"/>
</dbReference>
<reference evidence="2 3" key="1">
    <citation type="submission" date="2020-08" db="EMBL/GenBank/DDBJ databases">
        <authorList>
            <person name="Liu G."/>
            <person name="Sun C."/>
        </authorList>
    </citation>
    <scope>NUCLEOTIDE SEQUENCE [LARGE SCALE GENOMIC DNA]</scope>
    <source>
        <strain evidence="2 3">OT19</strain>
    </source>
</reference>
<dbReference type="Pfam" id="PF02464">
    <property type="entry name" value="CinA"/>
    <property type="match status" value="1"/>
</dbReference>
<dbReference type="InterPro" id="IPR036653">
    <property type="entry name" value="CinA-like_C"/>
</dbReference>